<keyword evidence="2" id="KW-1185">Reference proteome</keyword>
<accession>A0ABN6RWF7</accession>
<gene>
    <name evidence="1" type="ORF">JCM14722_14220</name>
</gene>
<evidence type="ECO:0008006" key="3">
    <source>
        <dbReference type="Google" id="ProtNLM"/>
    </source>
</evidence>
<proteinExistence type="predicted"/>
<protein>
    <recommendedName>
        <fullName evidence="3">STAS/SEC14 domain-containing protein</fullName>
    </recommendedName>
</protein>
<organism evidence="1 2">
    <name type="scientific">Pseudodesulfovibrio portus</name>
    <dbReference type="NCBI Taxonomy" id="231439"/>
    <lineage>
        <taxon>Bacteria</taxon>
        <taxon>Pseudomonadati</taxon>
        <taxon>Thermodesulfobacteriota</taxon>
        <taxon>Desulfovibrionia</taxon>
        <taxon>Desulfovibrionales</taxon>
        <taxon>Desulfovibrionaceae</taxon>
    </lineage>
</organism>
<name>A0ABN6RWF7_9BACT</name>
<evidence type="ECO:0000313" key="1">
    <source>
        <dbReference type="EMBL" id="BDQ33880.1"/>
    </source>
</evidence>
<sequence length="128" mass="14825">MEITMPVKFETTRMDNYLFVESSGEMSSFEDGIEYIQAQVTTASREGIRRLLLDERNLTVTIDYSDILALAEYWEKNNLQTMGLRVASMPPVDAPQAQLAYETPAVNRSIMFKVFFDRQEAEDWLLNR</sequence>
<reference evidence="1" key="1">
    <citation type="submission" date="2022-08" db="EMBL/GenBank/DDBJ databases">
        <title>Genome Sequence of the sulphate-reducing bacterium, Pseudodesulfovibrio portus JCM14722.</title>
        <authorList>
            <person name="Kondo R."/>
            <person name="Kataoka T."/>
        </authorList>
    </citation>
    <scope>NUCLEOTIDE SEQUENCE</scope>
    <source>
        <strain evidence="1">JCM 14722</strain>
    </source>
</reference>
<dbReference type="Proteomes" id="UP001061361">
    <property type="component" value="Chromosome"/>
</dbReference>
<dbReference type="EMBL" id="AP026708">
    <property type="protein sequence ID" value="BDQ33880.1"/>
    <property type="molecule type" value="Genomic_DNA"/>
</dbReference>
<evidence type="ECO:0000313" key="2">
    <source>
        <dbReference type="Proteomes" id="UP001061361"/>
    </source>
</evidence>